<gene>
    <name evidence="4" type="ORF">BLA24_22140</name>
</gene>
<keyword evidence="1 2" id="KW-0732">Signal</keyword>
<dbReference type="Pfam" id="PF08924">
    <property type="entry name" value="Rv2525c_GlyHyd-like"/>
    <property type="match status" value="1"/>
</dbReference>
<evidence type="ECO:0000313" key="4">
    <source>
        <dbReference type="EMBL" id="PHQ50257.1"/>
    </source>
</evidence>
<dbReference type="Gene3D" id="3.20.20.80">
    <property type="entry name" value="Glycosidases"/>
    <property type="match status" value="1"/>
</dbReference>
<dbReference type="PANTHER" id="PTHR44103">
    <property type="entry name" value="PROPROTEIN CONVERTASE P"/>
    <property type="match status" value="1"/>
</dbReference>
<evidence type="ECO:0000259" key="3">
    <source>
        <dbReference type="Pfam" id="PF08924"/>
    </source>
</evidence>
<reference evidence="4 5" key="1">
    <citation type="journal article" date="2017" name="Biochemistry">
        <title>Identification of the Biosynthetic Pathway for the Antibiotic Bicyclomycin.</title>
        <authorList>
            <person name="Patteson J."/>
            <person name="Cai W."/>
            <person name="Johnson R.A."/>
            <person name="Santa Maria K."/>
            <person name="Li B."/>
        </authorList>
    </citation>
    <scope>NUCLEOTIDE SEQUENCE [LARGE SCALE GENOMIC DNA]</scope>
    <source>
        <strain evidence="4 5">ATCC 21532</strain>
    </source>
</reference>
<organism evidence="4 5">
    <name type="scientific">Streptomyces cinnamoneus</name>
    <name type="common">Streptoverticillium cinnamoneum</name>
    <dbReference type="NCBI Taxonomy" id="53446"/>
    <lineage>
        <taxon>Bacteria</taxon>
        <taxon>Bacillati</taxon>
        <taxon>Actinomycetota</taxon>
        <taxon>Actinomycetes</taxon>
        <taxon>Kitasatosporales</taxon>
        <taxon>Streptomycetaceae</taxon>
        <taxon>Streptomyces</taxon>
        <taxon>Streptomyces cinnamoneus group</taxon>
    </lineage>
</organism>
<dbReference type="Pfam" id="PF13517">
    <property type="entry name" value="FG-GAP_3"/>
    <property type="match status" value="2"/>
</dbReference>
<feature type="domain" description="Rv2525c-like glycoside hydrolase-like" evidence="3">
    <location>
        <begin position="215"/>
        <end position="409"/>
    </location>
</feature>
<proteinExistence type="predicted"/>
<name>A0A2G1XGA7_STRCJ</name>
<accession>A0A2G1XGA7</accession>
<dbReference type="InterPro" id="IPR015020">
    <property type="entry name" value="Rv2525c-like_Glyco_Hydro-like"/>
</dbReference>
<evidence type="ECO:0000313" key="5">
    <source>
        <dbReference type="Proteomes" id="UP000222531"/>
    </source>
</evidence>
<dbReference type="Proteomes" id="UP000222531">
    <property type="component" value="Unassembled WGS sequence"/>
</dbReference>
<dbReference type="SUPFAM" id="SSF69318">
    <property type="entry name" value="Integrin alpha N-terminal domain"/>
    <property type="match status" value="1"/>
</dbReference>
<sequence>MMSSKHVRGLATLVAAAAVLAAPLVSAGSALAATPAGQGGAPVSYQGLSLDVPAGWNVVNLDDHPDTCVRLDQKTLYLGHPGANQNCPTHLVGQKTDALVVEPVSGAAPRPDVPTVNVAAGQQVPGTLPTDDGREVRVAFEGAGLFATASYEGSTAAVQKILSSAKLDKSAKPAAAPKPSRAPLAAAAAAVTPSTGFTGKAFDACAAPSNSTMSDWADSPYRGVGIYIGGPTRVCAQPNLTSSWVQTQTRAGWHMLPIYAGTQAAGISSGNATGQGRAAAEKAVELAKDLGFAPGTVLYVDMENYSPGYRANVLNYLSGWSDRIRELGFRSGVYGSASSAMKDLSSVYNNDSYHRPDVVWSANWNSKADTDDSYIPDGYWSHHQRVHQYAGEVSESHGGTQLNIDRDYVDVAPSLGDPGMTQLTAGDLNADGKKDVVAVKVETGELFLYPNTGKSGLDMLGDRVLIGTGGWNGMKDLTVGDFNGDGKDDLVATKAETGELFLYPGTGKKSLEALDDRALIGTGGWNGMKGLFAGDFNGDGKTDLGAVKSETGELFLYPGTGKKSLEALDDRVLIGTGGWNGMNKLAAGDFNKDGKPDLVATKTETGELFLYPGTGKKGLDTLGDRTQIGTGGWNGISDYAAADFTGDGIADLAAVDSDRGETGKLYLYKGNGKGLDSRTEIGTGGW</sequence>
<comment type="caution">
    <text evidence="4">The sequence shown here is derived from an EMBL/GenBank/DDBJ whole genome shotgun (WGS) entry which is preliminary data.</text>
</comment>
<dbReference type="OrthoDB" id="5171321at2"/>
<protein>
    <recommendedName>
        <fullName evidence="3">Rv2525c-like glycoside hydrolase-like domain-containing protein</fullName>
    </recommendedName>
</protein>
<keyword evidence="5" id="KW-1185">Reference proteome</keyword>
<dbReference type="SUPFAM" id="SSF51445">
    <property type="entry name" value="(Trans)glycosidases"/>
    <property type="match status" value="1"/>
</dbReference>
<dbReference type="InterPro" id="IPR028994">
    <property type="entry name" value="Integrin_alpha_N"/>
</dbReference>
<dbReference type="InterPro" id="IPR013517">
    <property type="entry name" value="FG-GAP"/>
</dbReference>
<dbReference type="InterPro" id="IPR017853">
    <property type="entry name" value="GH"/>
</dbReference>
<feature type="chain" id="PRO_5044380938" description="Rv2525c-like glycoside hydrolase-like domain-containing protein" evidence="2">
    <location>
        <begin position="33"/>
        <end position="686"/>
    </location>
</feature>
<dbReference type="EMBL" id="NHZO01000151">
    <property type="protein sequence ID" value="PHQ50257.1"/>
    <property type="molecule type" value="Genomic_DNA"/>
</dbReference>
<dbReference type="CDD" id="cd06418">
    <property type="entry name" value="GH25_BacA-like"/>
    <property type="match status" value="1"/>
</dbReference>
<dbReference type="PANTHER" id="PTHR44103:SF1">
    <property type="entry name" value="PROPROTEIN CONVERTASE P"/>
    <property type="match status" value="1"/>
</dbReference>
<feature type="signal peptide" evidence="2">
    <location>
        <begin position="1"/>
        <end position="32"/>
    </location>
</feature>
<evidence type="ECO:0000256" key="1">
    <source>
        <dbReference type="ARBA" id="ARBA00022729"/>
    </source>
</evidence>
<dbReference type="Gene3D" id="2.130.10.130">
    <property type="entry name" value="Integrin alpha, N-terminal"/>
    <property type="match status" value="2"/>
</dbReference>
<dbReference type="AlphaFoldDB" id="A0A2G1XGA7"/>
<evidence type="ECO:0000256" key="2">
    <source>
        <dbReference type="SAM" id="SignalP"/>
    </source>
</evidence>